<feature type="compositionally biased region" description="Basic and acidic residues" evidence="1">
    <location>
        <begin position="269"/>
        <end position="283"/>
    </location>
</feature>
<feature type="compositionally biased region" description="Low complexity" evidence="1">
    <location>
        <begin position="312"/>
        <end position="323"/>
    </location>
</feature>
<keyword evidence="3" id="KW-1185">Reference proteome</keyword>
<dbReference type="EMBL" id="HG682052">
    <property type="protein sequence ID" value="CDJ29677.1"/>
    <property type="molecule type" value="Genomic_DNA"/>
</dbReference>
<feature type="compositionally biased region" description="Low complexity" evidence="1">
    <location>
        <begin position="837"/>
        <end position="860"/>
    </location>
</feature>
<dbReference type="RefSeq" id="XP_013352246.1">
    <property type="nucleotide sequence ID" value="XM_013496792.1"/>
</dbReference>
<feature type="compositionally biased region" description="Low complexity" evidence="1">
    <location>
        <begin position="200"/>
        <end position="213"/>
    </location>
</feature>
<gene>
    <name evidence="2" type="ORF">EMH_0024140</name>
</gene>
<dbReference type="Proteomes" id="UP000030744">
    <property type="component" value="Unassembled WGS sequence"/>
</dbReference>
<feature type="compositionally biased region" description="Low complexity" evidence="1">
    <location>
        <begin position="510"/>
        <end position="519"/>
    </location>
</feature>
<feature type="compositionally biased region" description="Low complexity" evidence="1">
    <location>
        <begin position="755"/>
        <end position="777"/>
    </location>
</feature>
<feature type="compositionally biased region" description="Pro residues" evidence="1">
    <location>
        <begin position="71"/>
        <end position="82"/>
    </location>
</feature>
<dbReference type="VEuPathDB" id="ToxoDB:EMH_0024140"/>
<dbReference type="AlphaFoldDB" id="U6K033"/>
<evidence type="ECO:0000256" key="1">
    <source>
        <dbReference type="SAM" id="MobiDB-lite"/>
    </source>
</evidence>
<dbReference type="GeneID" id="25377290"/>
<feature type="region of interest" description="Disordered" evidence="1">
    <location>
        <begin position="1"/>
        <end position="375"/>
    </location>
</feature>
<feature type="region of interest" description="Disordered" evidence="1">
    <location>
        <begin position="407"/>
        <end position="581"/>
    </location>
</feature>
<protein>
    <submittedName>
        <fullName evidence="2">Uncharacterized protein</fullName>
    </submittedName>
</protein>
<reference evidence="2" key="1">
    <citation type="submission" date="2013-10" db="EMBL/GenBank/DDBJ databases">
        <title>Genomic analysis of the causative agents of coccidiosis in chickens.</title>
        <authorList>
            <person name="Reid A.J."/>
            <person name="Blake D."/>
            <person name="Billington K."/>
            <person name="Browne H."/>
            <person name="Dunn M."/>
            <person name="Hung S."/>
            <person name="Kawahara F."/>
            <person name="Miranda-Saavedra D."/>
            <person name="Mourier T."/>
            <person name="Nagra H."/>
            <person name="Otto T.D."/>
            <person name="Rawlings N."/>
            <person name="Sanchez A."/>
            <person name="Sanders M."/>
            <person name="Subramaniam C."/>
            <person name="Tay Y."/>
            <person name="Dear P."/>
            <person name="Doerig C."/>
            <person name="Gruber A."/>
            <person name="Parkinson J."/>
            <person name="Shirley M."/>
            <person name="Wan K.L."/>
            <person name="Berriman M."/>
            <person name="Tomley F."/>
            <person name="Pain A."/>
        </authorList>
    </citation>
    <scope>NUCLEOTIDE SEQUENCE [LARGE SCALE GENOMIC DNA]</scope>
    <source>
        <strain evidence="2">Houghton</strain>
    </source>
</reference>
<feature type="compositionally biased region" description="Gly residues" evidence="1">
    <location>
        <begin position="464"/>
        <end position="473"/>
    </location>
</feature>
<accession>U6K033</accession>
<feature type="compositionally biased region" description="Basic and acidic residues" evidence="1">
    <location>
        <begin position="111"/>
        <end position="123"/>
    </location>
</feature>
<feature type="compositionally biased region" description="Pro residues" evidence="1">
    <location>
        <begin position="176"/>
        <end position="186"/>
    </location>
</feature>
<feature type="compositionally biased region" description="Low complexity" evidence="1">
    <location>
        <begin position="540"/>
        <end position="557"/>
    </location>
</feature>
<feature type="compositionally biased region" description="Pro residues" evidence="1">
    <location>
        <begin position="35"/>
        <end position="47"/>
    </location>
</feature>
<organism evidence="2 3">
    <name type="scientific">Eimeria mitis</name>
    <dbReference type="NCBI Taxonomy" id="44415"/>
    <lineage>
        <taxon>Eukaryota</taxon>
        <taxon>Sar</taxon>
        <taxon>Alveolata</taxon>
        <taxon>Apicomplexa</taxon>
        <taxon>Conoidasida</taxon>
        <taxon>Coccidia</taxon>
        <taxon>Eucoccidiorida</taxon>
        <taxon>Eimeriorina</taxon>
        <taxon>Eimeriidae</taxon>
        <taxon>Eimeria</taxon>
    </lineage>
</organism>
<reference evidence="2" key="2">
    <citation type="submission" date="2013-10" db="EMBL/GenBank/DDBJ databases">
        <authorList>
            <person name="Aslett M."/>
        </authorList>
    </citation>
    <scope>NUCLEOTIDE SEQUENCE [LARGE SCALE GENOMIC DNA]</scope>
    <source>
        <strain evidence="2">Houghton</strain>
    </source>
</reference>
<evidence type="ECO:0000313" key="2">
    <source>
        <dbReference type="EMBL" id="CDJ29677.1"/>
    </source>
</evidence>
<feature type="compositionally biased region" description="Pro residues" evidence="1">
    <location>
        <begin position="499"/>
        <end position="509"/>
    </location>
</feature>
<feature type="compositionally biased region" description="Pro residues" evidence="1">
    <location>
        <begin position="128"/>
        <end position="141"/>
    </location>
</feature>
<proteinExistence type="predicted"/>
<name>U6K033_9EIME</name>
<dbReference type="OrthoDB" id="6415790at2759"/>
<sequence>MQPYRHAGFPGSPAREAAAWKGPNQGTKFNRFRDMPPPSPAPEPPFLSPAGMYADAAPPAHWSPMSCRGLPPAPPGPPGPPHRGPHAGWGPPSDGANAPSGPPTSFMQPEVHPESPGDWRDGAAPRGPRGPPFQCGPPCPPQRSWDGPQDHSGARRNHRTSGSRAVGPQKGRGAPPARPAGPPPPLARGGSPWQPMKDNPLSGESPGPSQSSGDMLWPPPPLAYDSAQQKRGAAPAGKDAGGLGAPDPVGGRRSSFGIPPPALPAAEPHFGRLVHDGGPRETRQGGSSSGVPPGPRARRLRGGGFVQECEDSSSSNNNSRNNSGGCNVPLAPPPPPPGTELEKGDEFSGPNAHFLGAHDNGVPRGPPGALPSMGRTLWGIRGSAEAAAAEAAAAAVSRCIASGQIPQKLLSFPSPPPPSEQGPSCVMGPLEGPPLLLQRPPFGPPEGSSGPATDARDSGPLSGPRGGAQGGPPGRLLHSADLSGGIAAAELGSSDSRGPPGPPAGPLGPPGNLNGLPLADSVFNASRHTSDVRFTPLNMQQQQQQQRQSLQQQVQPQRQPPPPQQPQQFPSPAADGEGPLNSVLSNEAAMQLLLLVAPKLQQQQQQQSLPPGVNIPAVGSIIPAASPQQQQQQRAVSEALLQGLAMGAQLQLQQQQAPGAGPQNPVATLGGPQQQLALLESLRSAATAAVAAIRSNPEAVSVSQPTGTTLLQLQQLLQQQQAPAALQALLSLQQAIQTAAPVALQQQPPPPPPQDQQQQQQTLQRPAVQQQQQQVPRAQPFLQNQLQQSPATLQQQHIVGALQGQQVQQQQHPSAPAAGDARVAYGGGVPPEPQQQPPQQQLQQQQQQQQQQPEQHQQPQAHGRIKTSVRILVIRCSVVPA</sequence>
<feature type="region of interest" description="Disordered" evidence="1">
    <location>
        <begin position="804"/>
        <end position="866"/>
    </location>
</feature>
<feature type="region of interest" description="Disordered" evidence="1">
    <location>
        <begin position="743"/>
        <end position="777"/>
    </location>
</feature>
<evidence type="ECO:0000313" key="3">
    <source>
        <dbReference type="Proteomes" id="UP000030744"/>
    </source>
</evidence>